<dbReference type="InterPro" id="IPR019510">
    <property type="entry name" value="AKAP7-like_phosphoesterase"/>
</dbReference>
<name>A0A420YA13_9PEZI</name>
<dbReference type="InterPro" id="IPR009210">
    <property type="entry name" value="ASCC1"/>
</dbReference>
<dbReference type="Proteomes" id="UP000275385">
    <property type="component" value="Unassembled WGS sequence"/>
</dbReference>
<proteinExistence type="predicted"/>
<keyword evidence="4" id="KW-1185">Reference proteome</keyword>
<dbReference type="GO" id="GO:0006355">
    <property type="term" value="P:regulation of DNA-templated transcription"/>
    <property type="evidence" value="ECO:0007669"/>
    <property type="project" value="TreeGrafter"/>
</dbReference>
<feature type="compositionally biased region" description="Basic and acidic residues" evidence="1">
    <location>
        <begin position="193"/>
        <end position="208"/>
    </location>
</feature>
<sequence length="271" mass="29704">MPPKPFPTHFLCIPLVNAVSRPQLTESLGAFATDVTSPTSYGIPPDAIRPVGTLHLTLGVMSFPKDEGLDRATDLLKSLKLQDILASVRQQVATRRLPGESEDRVRDLGDQGSGPLKITLRGLASIQPPSKAAVLYTPPVDKLGVLQAFCEQVRTAFMTAELMQDEGRPLLLHATIVNTIYVKDKKPKPVSGEGDREAEADSGRKSREGRWGKRAEKLVVDARGILDRYEDQVWMDGVDVERIAICRMGAKKVMVDGLDDQAYEEVAEVGF</sequence>
<dbReference type="Pfam" id="PF10469">
    <property type="entry name" value="AKAP7_NLS"/>
    <property type="match status" value="1"/>
</dbReference>
<feature type="region of interest" description="Disordered" evidence="1">
    <location>
        <begin position="186"/>
        <end position="208"/>
    </location>
</feature>
<gene>
    <name evidence="3" type="ORF">DL546_007371</name>
</gene>
<evidence type="ECO:0000259" key="2">
    <source>
        <dbReference type="Pfam" id="PF10469"/>
    </source>
</evidence>
<dbReference type="Gene3D" id="3.90.1140.10">
    <property type="entry name" value="Cyclic phosphodiesterase"/>
    <property type="match status" value="1"/>
</dbReference>
<dbReference type="EMBL" id="QVQW01000028">
    <property type="protein sequence ID" value="RKU44729.1"/>
    <property type="molecule type" value="Genomic_DNA"/>
</dbReference>
<dbReference type="PANTHER" id="PTHR13360">
    <property type="entry name" value="ACTIVATING SIGNAL COINTEGRATOR 1 COMPLEX SUBUNIT 1"/>
    <property type="match status" value="1"/>
</dbReference>
<dbReference type="GO" id="GO:0006307">
    <property type="term" value="P:DNA alkylation repair"/>
    <property type="evidence" value="ECO:0007669"/>
    <property type="project" value="InterPro"/>
</dbReference>
<dbReference type="AlphaFoldDB" id="A0A420YA13"/>
<dbReference type="OrthoDB" id="277832at2759"/>
<feature type="domain" description="A-kinase anchor protein 7-like phosphoesterase" evidence="2">
    <location>
        <begin position="7"/>
        <end position="252"/>
    </location>
</feature>
<reference evidence="3 4" key="1">
    <citation type="submission" date="2018-08" db="EMBL/GenBank/DDBJ databases">
        <title>Draft genome of the lignicolous fungus Coniochaeta pulveracea.</title>
        <authorList>
            <person name="Borstlap C.J."/>
            <person name="De Witt R.N."/>
            <person name="Botha A."/>
            <person name="Volschenk H."/>
        </authorList>
    </citation>
    <scope>NUCLEOTIDE SEQUENCE [LARGE SCALE GENOMIC DNA]</scope>
    <source>
        <strain evidence="3 4">CAB683</strain>
    </source>
</reference>
<comment type="caution">
    <text evidence="3">The sequence shown here is derived from an EMBL/GenBank/DDBJ whole genome shotgun (WGS) entry which is preliminary data.</text>
</comment>
<evidence type="ECO:0000313" key="4">
    <source>
        <dbReference type="Proteomes" id="UP000275385"/>
    </source>
</evidence>
<dbReference type="STRING" id="177199.A0A420YA13"/>
<organism evidence="3 4">
    <name type="scientific">Coniochaeta pulveracea</name>
    <dbReference type="NCBI Taxonomy" id="177199"/>
    <lineage>
        <taxon>Eukaryota</taxon>
        <taxon>Fungi</taxon>
        <taxon>Dikarya</taxon>
        <taxon>Ascomycota</taxon>
        <taxon>Pezizomycotina</taxon>
        <taxon>Sordariomycetes</taxon>
        <taxon>Sordariomycetidae</taxon>
        <taxon>Coniochaetales</taxon>
        <taxon>Coniochaetaceae</taxon>
        <taxon>Coniochaeta</taxon>
    </lineage>
</organism>
<dbReference type="GO" id="GO:0005634">
    <property type="term" value="C:nucleus"/>
    <property type="evidence" value="ECO:0007669"/>
    <property type="project" value="TreeGrafter"/>
</dbReference>
<dbReference type="PANTHER" id="PTHR13360:SF1">
    <property type="entry name" value="ACTIVATING SIGNAL COINTEGRATOR 1 COMPLEX SUBUNIT 1"/>
    <property type="match status" value="1"/>
</dbReference>
<evidence type="ECO:0000256" key="1">
    <source>
        <dbReference type="SAM" id="MobiDB-lite"/>
    </source>
</evidence>
<accession>A0A420YA13</accession>
<protein>
    <recommendedName>
        <fullName evidence="2">A-kinase anchor protein 7-like phosphoesterase domain-containing protein</fullName>
    </recommendedName>
</protein>
<evidence type="ECO:0000313" key="3">
    <source>
        <dbReference type="EMBL" id="RKU44729.1"/>
    </source>
</evidence>